<dbReference type="Pfam" id="PF07799">
    <property type="entry name" value="DUF1643"/>
    <property type="match status" value="1"/>
</dbReference>
<dbReference type="EMBL" id="FMZC01000003">
    <property type="protein sequence ID" value="SDC76386.1"/>
    <property type="molecule type" value="Genomic_DNA"/>
</dbReference>
<protein>
    <recommendedName>
        <fullName evidence="3">DUF1643 domain-containing protein</fullName>
    </recommendedName>
</protein>
<dbReference type="STRING" id="187868.SAMN05192589_103171"/>
<sequence>MNAHLKVPMYDIYHPDHDDQWRYTLGRSGANPLLVIGLNPSTATQEKLDPTVTRVEKVAQQCGFDGFVMLNLYPVRATSPQDLPPKADAVAYERNLETIEKIVAQYAKPTLWAAWGETVVDRPYFLRARDALHGRLAQYQPQWRRFGELTASGHPRHPSRLNYAWTLEPYELG</sequence>
<organism evidence="1 2">
    <name type="scientific">Paracidovorax valerianellae</name>
    <dbReference type="NCBI Taxonomy" id="187868"/>
    <lineage>
        <taxon>Bacteria</taxon>
        <taxon>Pseudomonadati</taxon>
        <taxon>Pseudomonadota</taxon>
        <taxon>Betaproteobacteria</taxon>
        <taxon>Burkholderiales</taxon>
        <taxon>Comamonadaceae</taxon>
        <taxon>Paracidovorax</taxon>
    </lineage>
</organism>
<dbReference type="AlphaFoldDB" id="A0A1G6PA63"/>
<gene>
    <name evidence="1" type="ORF">SAMN05192589_103171</name>
</gene>
<accession>A0A1G6PA63</accession>
<name>A0A1G6PA63_9BURK</name>
<evidence type="ECO:0000313" key="2">
    <source>
        <dbReference type="Proteomes" id="UP000198781"/>
    </source>
</evidence>
<evidence type="ECO:0000313" key="1">
    <source>
        <dbReference type="EMBL" id="SDC76386.1"/>
    </source>
</evidence>
<evidence type="ECO:0008006" key="3">
    <source>
        <dbReference type="Google" id="ProtNLM"/>
    </source>
</evidence>
<keyword evidence="2" id="KW-1185">Reference proteome</keyword>
<dbReference type="Proteomes" id="UP000198781">
    <property type="component" value="Unassembled WGS sequence"/>
</dbReference>
<proteinExistence type="predicted"/>
<reference evidence="1 2" key="1">
    <citation type="submission" date="2016-10" db="EMBL/GenBank/DDBJ databases">
        <authorList>
            <person name="de Groot N.N."/>
        </authorList>
    </citation>
    <scope>NUCLEOTIDE SEQUENCE [LARGE SCALE GENOMIC DNA]</scope>
    <source>
        <strain evidence="1 2">DSM 16619</strain>
    </source>
</reference>
<dbReference type="InterPro" id="IPR012441">
    <property type="entry name" value="DUF1643"/>
</dbReference>